<proteinExistence type="predicted"/>
<evidence type="ECO:0000256" key="4">
    <source>
        <dbReference type="PROSITE-ProRule" id="PRU00134"/>
    </source>
</evidence>
<evidence type="ECO:0000256" key="2">
    <source>
        <dbReference type="ARBA" id="ARBA00022771"/>
    </source>
</evidence>
<dbReference type="OrthoDB" id="2785376at2759"/>
<organism evidence="6 7">
    <name type="scientific">Steccherinum ochraceum</name>
    <dbReference type="NCBI Taxonomy" id="92696"/>
    <lineage>
        <taxon>Eukaryota</taxon>
        <taxon>Fungi</taxon>
        <taxon>Dikarya</taxon>
        <taxon>Basidiomycota</taxon>
        <taxon>Agaricomycotina</taxon>
        <taxon>Agaricomycetes</taxon>
        <taxon>Polyporales</taxon>
        <taxon>Steccherinaceae</taxon>
        <taxon>Steccherinum</taxon>
    </lineage>
</organism>
<keyword evidence="2 4" id="KW-0863">Zinc-finger</keyword>
<dbReference type="GO" id="GO:0008270">
    <property type="term" value="F:zinc ion binding"/>
    <property type="evidence" value="ECO:0007669"/>
    <property type="project" value="UniProtKB-KW"/>
</dbReference>
<keyword evidence="7" id="KW-1185">Reference proteome</keyword>
<sequence>MPGSPTFTRTTPKPKMTACGSKEVRQVFMPLPVSQEDCLCDICGDVGLNLCARCNERVYCSTECQRRDWKAHKPFC</sequence>
<dbReference type="AlphaFoldDB" id="A0A4R0RRV1"/>
<dbReference type="PROSITE" id="PS50865">
    <property type="entry name" value="ZF_MYND_2"/>
    <property type="match status" value="1"/>
</dbReference>
<evidence type="ECO:0000313" key="6">
    <source>
        <dbReference type="EMBL" id="TCD70546.1"/>
    </source>
</evidence>
<dbReference type="SUPFAM" id="SSF144232">
    <property type="entry name" value="HIT/MYND zinc finger-like"/>
    <property type="match status" value="1"/>
</dbReference>
<accession>A0A4R0RRV1</accession>
<dbReference type="InterPro" id="IPR002893">
    <property type="entry name" value="Znf_MYND"/>
</dbReference>
<dbReference type="Proteomes" id="UP000292702">
    <property type="component" value="Unassembled WGS sequence"/>
</dbReference>
<evidence type="ECO:0000256" key="3">
    <source>
        <dbReference type="ARBA" id="ARBA00022833"/>
    </source>
</evidence>
<name>A0A4R0RRV1_9APHY</name>
<evidence type="ECO:0000313" key="7">
    <source>
        <dbReference type="Proteomes" id="UP000292702"/>
    </source>
</evidence>
<protein>
    <recommendedName>
        <fullName evidence="5">MYND-type domain-containing protein</fullName>
    </recommendedName>
</protein>
<keyword evidence="3" id="KW-0862">Zinc</keyword>
<dbReference type="EMBL" id="RWJN01000019">
    <property type="protein sequence ID" value="TCD70546.1"/>
    <property type="molecule type" value="Genomic_DNA"/>
</dbReference>
<dbReference type="Gene3D" id="6.10.140.2220">
    <property type="match status" value="1"/>
</dbReference>
<keyword evidence="1" id="KW-0479">Metal-binding</keyword>
<reference evidence="6 7" key="1">
    <citation type="submission" date="2018-11" db="EMBL/GenBank/DDBJ databases">
        <title>Genome assembly of Steccherinum ochraceum LE-BIN_3174, the white-rot fungus of the Steccherinaceae family (The Residual Polyporoid clade, Polyporales, Basidiomycota).</title>
        <authorList>
            <person name="Fedorova T.V."/>
            <person name="Glazunova O.A."/>
            <person name="Landesman E.O."/>
            <person name="Moiseenko K.V."/>
            <person name="Psurtseva N.V."/>
            <person name="Savinova O.S."/>
            <person name="Shakhova N.V."/>
            <person name="Tyazhelova T.V."/>
            <person name="Vasina D.V."/>
        </authorList>
    </citation>
    <scope>NUCLEOTIDE SEQUENCE [LARGE SCALE GENOMIC DNA]</scope>
    <source>
        <strain evidence="6 7">LE-BIN_3174</strain>
    </source>
</reference>
<dbReference type="Pfam" id="PF01753">
    <property type="entry name" value="zf-MYND"/>
    <property type="match status" value="1"/>
</dbReference>
<feature type="domain" description="MYND-type" evidence="5">
    <location>
        <begin position="40"/>
        <end position="76"/>
    </location>
</feature>
<evidence type="ECO:0000256" key="1">
    <source>
        <dbReference type="ARBA" id="ARBA00022723"/>
    </source>
</evidence>
<evidence type="ECO:0000259" key="5">
    <source>
        <dbReference type="PROSITE" id="PS50865"/>
    </source>
</evidence>
<feature type="non-terminal residue" evidence="6">
    <location>
        <position position="76"/>
    </location>
</feature>
<comment type="caution">
    <text evidence="6">The sequence shown here is derived from an EMBL/GenBank/DDBJ whole genome shotgun (WGS) entry which is preliminary data.</text>
</comment>
<gene>
    <name evidence="6" type="ORF">EIP91_002892</name>
</gene>